<keyword evidence="2" id="KW-0863">Zinc-finger</keyword>
<reference evidence="5" key="2">
    <citation type="submission" date="2020-05" db="UniProtKB">
        <authorList>
            <consortium name="EnsemblMetazoa"/>
        </authorList>
    </citation>
    <scope>IDENTIFICATION</scope>
    <source>
        <strain evidence="5">ACHKN1017</strain>
    </source>
</reference>
<proteinExistence type="predicted"/>
<dbReference type="VEuPathDB" id="VectorBase:ACHR000095"/>
<evidence type="ECO:0000313" key="5">
    <source>
        <dbReference type="EnsemblMetazoa" id="ACHR000095-PA"/>
    </source>
</evidence>
<dbReference type="EnsemblMetazoa" id="ACHR000095-RA">
    <property type="protein sequence ID" value="ACHR000095-PA"/>
    <property type="gene ID" value="ACHR000095"/>
</dbReference>
<dbReference type="Proteomes" id="UP000075881">
    <property type="component" value="Unassembled WGS sequence"/>
</dbReference>
<evidence type="ECO:0000259" key="4">
    <source>
        <dbReference type="Pfam" id="PF04500"/>
    </source>
</evidence>
<evidence type="ECO:0000313" key="6">
    <source>
        <dbReference type="Proteomes" id="UP000075881"/>
    </source>
</evidence>
<protein>
    <submittedName>
        <fullName evidence="5">FLYWCH-type domain-containing protein</fullName>
    </submittedName>
</protein>
<keyword evidence="3" id="KW-0862">Zinc</keyword>
<organism evidence="5 6">
    <name type="scientific">Anopheles christyi</name>
    <dbReference type="NCBI Taxonomy" id="43041"/>
    <lineage>
        <taxon>Eukaryota</taxon>
        <taxon>Metazoa</taxon>
        <taxon>Ecdysozoa</taxon>
        <taxon>Arthropoda</taxon>
        <taxon>Hexapoda</taxon>
        <taxon>Insecta</taxon>
        <taxon>Pterygota</taxon>
        <taxon>Neoptera</taxon>
        <taxon>Endopterygota</taxon>
        <taxon>Diptera</taxon>
        <taxon>Nematocera</taxon>
        <taxon>Culicoidea</taxon>
        <taxon>Culicidae</taxon>
        <taxon>Anophelinae</taxon>
        <taxon>Anopheles</taxon>
    </lineage>
</organism>
<keyword evidence="6" id="KW-1185">Reference proteome</keyword>
<sequence length="95" mass="11409">MKLVSNSRGSKMYIGGFPFTRHMMKNETIYWRCVQFRAFRCPARHRQRRTTGMLELVHSEHNHGPIQNRRKRGTLKELMRQRAMGQLNRNSDNTY</sequence>
<reference evidence="6" key="1">
    <citation type="submission" date="2013-03" db="EMBL/GenBank/DDBJ databases">
        <title>The Genome Sequence of Anopheles christyi ACHKN1017.</title>
        <authorList>
            <consortium name="The Broad Institute Genomics Platform"/>
            <person name="Neafsey D.E."/>
            <person name="Besansky N."/>
            <person name="Walker B."/>
            <person name="Young S.K."/>
            <person name="Zeng Q."/>
            <person name="Gargeya S."/>
            <person name="Fitzgerald M."/>
            <person name="Haas B."/>
            <person name="Abouelleil A."/>
            <person name="Allen A.W."/>
            <person name="Alvarado L."/>
            <person name="Arachchi H.M."/>
            <person name="Berlin A.M."/>
            <person name="Chapman S.B."/>
            <person name="Gainer-Dewar J."/>
            <person name="Goldberg J."/>
            <person name="Griggs A."/>
            <person name="Gujja S."/>
            <person name="Hansen M."/>
            <person name="Howarth C."/>
            <person name="Imamovic A."/>
            <person name="Ireland A."/>
            <person name="Larimer J."/>
            <person name="McCowan C."/>
            <person name="Murphy C."/>
            <person name="Pearson M."/>
            <person name="Poon T.W."/>
            <person name="Priest M."/>
            <person name="Roberts A."/>
            <person name="Saif S."/>
            <person name="Shea T."/>
            <person name="Sisk P."/>
            <person name="Sykes S."/>
            <person name="Wortman J."/>
            <person name="Nusbaum C."/>
            <person name="Birren B."/>
        </authorList>
    </citation>
    <scope>NUCLEOTIDE SEQUENCE [LARGE SCALE GENOMIC DNA]</scope>
    <source>
        <strain evidence="6">ACHKN1017</strain>
    </source>
</reference>
<evidence type="ECO:0000256" key="3">
    <source>
        <dbReference type="ARBA" id="ARBA00022833"/>
    </source>
</evidence>
<evidence type="ECO:0000256" key="1">
    <source>
        <dbReference type="ARBA" id="ARBA00022723"/>
    </source>
</evidence>
<keyword evidence="1" id="KW-0479">Metal-binding</keyword>
<evidence type="ECO:0000256" key="2">
    <source>
        <dbReference type="ARBA" id="ARBA00022771"/>
    </source>
</evidence>
<dbReference type="Gene3D" id="2.20.25.240">
    <property type="match status" value="1"/>
</dbReference>
<dbReference type="GO" id="GO:0008270">
    <property type="term" value="F:zinc ion binding"/>
    <property type="evidence" value="ECO:0007669"/>
    <property type="project" value="UniProtKB-KW"/>
</dbReference>
<feature type="domain" description="FLYWCH-type" evidence="4">
    <location>
        <begin position="7"/>
        <end position="63"/>
    </location>
</feature>
<dbReference type="InterPro" id="IPR007588">
    <property type="entry name" value="Znf_FLYWCH"/>
</dbReference>
<dbReference type="Pfam" id="PF04500">
    <property type="entry name" value="FLYWCH"/>
    <property type="match status" value="1"/>
</dbReference>
<accession>A0A182JNL1</accession>
<name>A0A182JNL1_9DIPT</name>
<dbReference type="AlphaFoldDB" id="A0A182JNL1"/>